<dbReference type="Pfam" id="PF18758">
    <property type="entry name" value="KDZ"/>
    <property type="match status" value="1"/>
</dbReference>
<organism evidence="2 3">
    <name type="scientific">Jaapia argillacea MUCL 33604</name>
    <dbReference type="NCBI Taxonomy" id="933084"/>
    <lineage>
        <taxon>Eukaryota</taxon>
        <taxon>Fungi</taxon>
        <taxon>Dikarya</taxon>
        <taxon>Basidiomycota</taxon>
        <taxon>Agaricomycotina</taxon>
        <taxon>Agaricomycetes</taxon>
        <taxon>Agaricomycetidae</taxon>
        <taxon>Jaapiales</taxon>
        <taxon>Jaapiaceae</taxon>
        <taxon>Jaapia</taxon>
    </lineage>
</organism>
<dbReference type="Pfam" id="PF18803">
    <property type="entry name" value="CxC2"/>
    <property type="match status" value="1"/>
</dbReference>
<protein>
    <recommendedName>
        <fullName evidence="1">CxC2-like cysteine cluster KDZ transposase-associated domain-containing protein</fullName>
    </recommendedName>
</protein>
<evidence type="ECO:0000313" key="3">
    <source>
        <dbReference type="Proteomes" id="UP000027265"/>
    </source>
</evidence>
<keyword evidence="3" id="KW-1185">Reference proteome</keyword>
<dbReference type="OrthoDB" id="3257768at2759"/>
<name>A0A067PE34_9AGAM</name>
<dbReference type="InParanoid" id="A0A067PE34"/>
<dbReference type="InterPro" id="IPR040521">
    <property type="entry name" value="KDZ"/>
</dbReference>
<accession>A0A067PE34</accession>
<gene>
    <name evidence="2" type="ORF">JAAARDRAFT_139298</name>
</gene>
<dbReference type="PANTHER" id="PTHR33096">
    <property type="entry name" value="CXC2 DOMAIN-CONTAINING PROTEIN"/>
    <property type="match status" value="1"/>
</dbReference>
<dbReference type="STRING" id="933084.A0A067PE34"/>
<dbReference type="PANTHER" id="PTHR33096:SF1">
    <property type="entry name" value="CXC1-LIKE CYSTEINE CLUSTER ASSOCIATED WITH KDZ TRANSPOSASES DOMAIN-CONTAINING PROTEIN"/>
    <property type="match status" value="1"/>
</dbReference>
<feature type="domain" description="CxC2-like cysteine cluster KDZ transposase-associated" evidence="1">
    <location>
        <begin position="159"/>
        <end position="241"/>
    </location>
</feature>
<feature type="non-terminal residue" evidence="2">
    <location>
        <position position="1"/>
    </location>
</feature>
<dbReference type="HOGENOM" id="CLU_003703_13_1_1"/>
<dbReference type="EMBL" id="KL197742">
    <property type="protein sequence ID" value="KDQ52095.1"/>
    <property type="molecule type" value="Genomic_DNA"/>
</dbReference>
<dbReference type="Proteomes" id="UP000027265">
    <property type="component" value="Unassembled WGS sequence"/>
</dbReference>
<dbReference type="InterPro" id="IPR041457">
    <property type="entry name" value="CxC2_KDZ-assoc"/>
</dbReference>
<evidence type="ECO:0000259" key="1">
    <source>
        <dbReference type="Pfam" id="PF18803"/>
    </source>
</evidence>
<sequence length="922" mass="104675">TPNDFMREWLAVWEVFLQALIQGKAPPADWKCIQCGDEGILHCTDCFAWPLLCSKCCRNRHRHLPYHRVERWMGEFFQPGWLSSLGVEIRLGHRGDICPCNQSQFPEEDLFRRPYASSAKYNDPYQASPDDNDGSWRDMLDAELLSEGPQKSMPANAVPKLCGRTMTIVDVSGVHEITVNFCACGDRASDSVQLLDMGLYLASVVRPRTAFTFQVLDDFTRHNLECKTNTHKYYETIRRATRPAFPWTVPDRHREMMRCVRQWQHLKTLKWSGFGYGEFHEPRPGELGLFCPACPQVGVNLPDGWEKDAERMPWLFARQLNMDRNFKAEQTKRKYPEDDCPLTNGSLFLVEETRYKAYCDAVIETPQKATCHDHKAQSQSNTQVKHLAVTGIVAVACACHSAFCLGSCANLQKGERQINMDYILCQALKLTKIPSVTPTMVLYDIICQYGMHVFTHFLEHIQFLDLDSPLDITMGIGLFHVHGHQDSCGPRFSPNYIVGASQVDGEVIETLWARLNEISISCWGMGNGHQTETLDIHMLNSNWEKLLGIVSSTCRKMKRAYKHVRLSSDTFDELNSAASSAQIARWKEMERSAVENRRHDLSAMDVYAPLIRKAPTKADIHQDLITKEGGSSPIRGSASWLASGISIQEAQVELAAAVQKMGCRPTAEQLNQVEERRRRLDARIDTFEASAQRYLIQDADYDTVFGDDDDPLWEDDFYYATVQAQADNSNGSIDAKKQYISLPSMLGSQQCSKKGYKKIQAEELELRIGQANDNLQQIRIALGHKSFLYRTEVRNNKSQNKKTRSWSQVGHVKGTVQKNSWLYKHCCQAMQRLGASAELLFRYRNMERDDLKITTSVVDDPAAHGTRQKSLIIDCQCSLLINGFTWMLWGLVYPERSQGSSMKFSLPFSFGNNLPAMIGAPS</sequence>
<reference evidence="3" key="1">
    <citation type="journal article" date="2014" name="Proc. Natl. Acad. Sci. U.S.A.">
        <title>Extensive sampling of basidiomycete genomes demonstrates inadequacy of the white-rot/brown-rot paradigm for wood decay fungi.</title>
        <authorList>
            <person name="Riley R."/>
            <person name="Salamov A.A."/>
            <person name="Brown D.W."/>
            <person name="Nagy L.G."/>
            <person name="Floudas D."/>
            <person name="Held B.W."/>
            <person name="Levasseur A."/>
            <person name="Lombard V."/>
            <person name="Morin E."/>
            <person name="Otillar R."/>
            <person name="Lindquist E.A."/>
            <person name="Sun H."/>
            <person name="LaButti K.M."/>
            <person name="Schmutz J."/>
            <person name="Jabbour D."/>
            <person name="Luo H."/>
            <person name="Baker S.E."/>
            <person name="Pisabarro A.G."/>
            <person name="Walton J.D."/>
            <person name="Blanchette R.A."/>
            <person name="Henrissat B."/>
            <person name="Martin F."/>
            <person name="Cullen D."/>
            <person name="Hibbett D.S."/>
            <person name="Grigoriev I.V."/>
        </authorList>
    </citation>
    <scope>NUCLEOTIDE SEQUENCE [LARGE SCALE GENOMIC DNA]</scope>
    <source>
        <strain evidence="3">MUCL 33604</strain>
    </source>
</reference>
<evidence type="ECO:0000313" key="2">
    <source>
        <dbReference type="EMBL" id="KDQ52095.1"/>
    </source>
</evidence>
<proteinExistence type="predicted"/>
<dbReference type="AlphaFoldDB" id="A0A067PE34"/>